<evidence type="ECO:0000256" key="7">
    <source>
        <dbReference type="PROSITE-ProRule" id="PRU00117"/>
    </source>
</evidence>
<evidence type="ECO:0000256" key="4">
    <source>
        <dbReference type="ARBA" id="ARBA00022884"/>
    </source>
</evidence>
<feature type="domain" description="K Homology" evidence="9">
    <location>
        <begin position="12"/>
        <end position="80"/>
    </location>
</feature>
<evidence type="ECO:0000256" key="8">
    <source>
        <dbReference type="SAM" id="MobiDB-lite"/>
    </source>
</evidence>
<keyword evidence="4 7" id="KW-0694">RNA-binding</keyword>
<dbReference type="FunFam" id="3.30.1370.10:FF:000005">
    <property type="entry name" value="poly(RC)-binding protein 2 isoform X1"/>
    <property type="match status" value="1"/>
</dbReference>
<dbReference type="CDD" id="cd22521">
    <property type="entry name" value="KH-I_PCBP1_2_rpt3"/>
    <property type="match status" value="1"/>
</dbReference>
<evidence type="ECO:0000256" key="3">
    <source>
        <dbReference type="ARBA" id="ARBA00022737"/>
    </source>
</evidence>
<dbReference type="InterPro" id="IPR036612">
    <property type="entry name" value="KH_dom_type_1_sf"/>
</dbReference>
<dbReference type="InterPro" id="IPR004087">
    <property type="entry name" value="KH_dom"/>
</dbReference>
<feature type="region of interest" description="Disordered" evidence="8">
    <location>
        <begin position="319"/>
        <end position="354"/>
    </location>
</feature>
<dbReference type="GO" id="GO:0003677">
    <property type="term" value="F:DNA binding"/>
    <property type="evidence" value="ECO:0007669"/>
    <property type="project" value="UniProtKB-KW"/>
</dbReference>
<dbReference type="CDD" id="cd22518">
    <property type="entry name" value="KH-I_PCBP1_2_rpt2"/>
    <property type="match status" value="1"/>
</dbReference>
<protein>
    <submittedName>
        <fullName evidence="11">Poly(RC)-binding protein 2 isoform X21</fullName>
    </submittedName>
</protein>
<dbReference type="SUPFAM" id="SSF54791">
    <property type="entry name" value="Eukaryotic type KH-domain (KH-domain type I)"/>
    <property type="match status" value="3"/>
</dbReference>
<organism evidence="10 11">
    <name type="scientific">Pteropus vampyrus</name>
    <name type="common">Large flying fox</name>
    <dbReference type="NCBI Taxonomy" id="132908"/>
    <lineage>
        <taxon>Eukaryota</taxon>
        <taxon>Metazoa</taxon>
        <taxon>Chordata</taxon>
        <taxon>Craniata</taxon>
        <taxon>Vertebrata</taxon>
        <taxon>Euteleostomi</taxon>
        <taxon>Mammalia</taxon>
        <taxon>Eutheria</taxon>
        <taxon>Laurasiatheria</taxon>
        <taxon>Chiroptera</taxon>
        <taxon>Yinpterochiroptera</taxon>
        <taxon>Pteropodoidea</taxon>
        <taxon>Pteropodidae</taxon>
        <taxon>Pteropodinae</taxon>
        <taxon>Pteropus</taxon>
    </lineage>
</organism>
<dbReference type="Pfam" id="PF00013">
    <property type="entry name" value="KH_1"/>
    <property type="match status" value="3"/>
</dbReference>
<dbReference type="GeneID" id="105302649"/>
<keyword evidence="6" id="KW-0687">Ribonucleoprotein</keyword>
<evidence type="ECO:0000256" key="2">
    <source>
        <dbReference type="ARBA" id="ARBA00022490"/>
    </source>
</evidence>
<dbReference type="CTD" id="5094"/>
<dbReference type="Proteomes" id="UP000515202">
    <property type="component" value="Unplaced"/>
</dbReference>
<dbReference type="Gene3D" id="3.30.1370.10">
    <property type="entry name" value="K Homology domain, type 1"/>
    <property type="match status" value="3"/>
</dbReference>
<dbReference type="InterPro" id="IPR004088">
    <property type="entry name" value="KH_dom_type_1"/>
</dbReference>
<dbReference type="SMART" id="SM00322">
    <property type="entry name" value="KH"/>
    <property type="match status" value="3"/>
</dbReference>
<dbReference type="FunFam" id="3.30.1370.10:FF:000003">
    <property type="entry name" value="poly(RC)-binding protein 2 isoform X1"/>
    <property type="match status" value="1"/>
</dbReference>
<dbReference type="AlphaFoldDB" id="A0A6P6BN90"/>
<accession>A0A6P6BN90</accession>
<keyword evidence="10" id="KW-1185">Reference proteome</keyword>
<evidence type="ECO:0000259" key="9">
    <source>
        <dbReference type="SMART" id="SM00322"/>
    </source>
</evidence>
<feature type="compositionally biased region" description="Low complexity" evidence="8">
    <location>
        <begin position="323"/>
        <end position="338"/>
    </location>
</feature>
<dbReference type="GeneID" id="120602241"/>
<dbReference type="GO" id="GO:1990904">
    <property type="term" value="C:ribonucleoprotein complex"/>
    <property type="evidence" value="ECO:0007669"/>
    <property type="project" value="UniProtKB-KW"/>
</dbReference>
<comment type="subcellular location">
    <subcellularLocation>
        <location evidence="1">Cytoplasm</location>
    </subcellularLocation>
</comment>
<feature type="compositionally biased region" description="Polar residues" evidence="8">
    <location>
        <begin position="339"/>
        <end position="350"/>
    </location>
</feature>
<reference evidence="11" key="1">
    <citation type="submission" date="2025-08" db="UniProtKB">
        <authorList>
            <consortium name="RefSeq"/>
        </authorList>
    </citation>
    <scope>IDENTIFICATION</scope>
    <source>
        <tissue evidence="11">Kidney</tissue>
    </source>
</reference>
<evidence type="ECO:0000256" key="5">
    <source>
        <dbReference type="ARBA" id="ARBA00023125"/>
    </source>
</evidence>
<dbReference type="FunFam" id="3.30.1370.10:FF:000002">
    <property type="entry name" value="poly(RC)-binding protein 2 isoform X1"/>
    <property type="match status" value="1"/>
</dbReference>
<evidence type="ECO:0000256" key="6">
    <source>
        <dbReference type="ARBA" id="ARBA00023274"/>
    </source>
</evidence>
<evidence type="ECO:0000256" key="1">
    <source>
        <dbReference type="ARBA" id="ARBA00004496"/>
    </source>
</evidence>
<keyword evidence="3" id="KW-0677">Repeat</keyword>
<sequence>MDTGVIEGGLNVTLTIRLLMHGKEVGSIIGKKGESVKKMREESGARINISEGNCPERIITLAGPTNAIFKAFAMIIDKLEEDISSSMTNSTAASKPPVTLRLVVPASQCGSLIGKGGCKIKEIRESTGAQVQVAGDMLPNSTERAITIAGIPQSIIECVKQICVVMLETLSQSPPKGVTIPYRPKPSSSPVIFAGGQLTKLHQLAMQQSHFPMTHGNTGFSAGLDASAQTTSHELTIPNDLIGCIIGRQGAKINEIRQMSGAQIKIANPVEGSTDRQVTITGSAASISLAQYLINVSLENAKPSSQAASVTIPDHLSINLSQPSTPSSSSSSSTTTPSLATAGTSDAPSSLPNPLPTAPCVSSLLGMKPIPLLALNVVSAAKGTGASATTTTTSAVPCVTNKLKGEKQRFSPY</sequence>
<keyword evidence="2" id="KW-0963">Cytoplasm</keyword>
<dbReference type="CDD" id="cd22515">
    <property type="entry name" value="KH-I_PCBP1_2_rpt1"/>
    <property type="match status" value="1"/>
</dbReference>
<feature type="domain" description="K Homology" evidence="9">
    <location>
        <begin position="229"/>
        <end position="299"/>
    </location>
</feature>
<dbReference type="RefSeq" id="XP_039718255.1">
    <property type="nucleotide sequence ID" value="XM_039862321.1"/>
</dbReference>
<gene>
    <name evidence="11" type="primary">PCBP2</name>
</gene>
<dbReference type="PANTHER" id="PTHR10288">
    <property type="entry name" value="KH DOMAIN CONTAINING RNA BINDING PROTEIN"/>
    <property type="match status" value="1"/>
</dbReference>
<evidence type="ECO:0000313" key="10">
    <source>
        <dbReference type="Proteomes" id="UP000515202"/>
    </source>
</evidence>
<keyword evidence="5" id="KW-0238">DNA-binding</keyword>
<evidence type="ECO:0000313" key="11">
    <source>
        <dbReference type="RefSeq" id="XP_023376549.1"/>
    </source>
</evidence>
<dbReference type="GO" id="GO:0005737">
    <property type="term" value="C:cytoplasm"/>
    <property type="evidence" value="ECO:0007669"/>
    <property type="project" value="UniProtKB-SubCell"/>
</dbReference>
<name>A0A6P6BN90_PTEVA</name>
<proteinExistence type="predicted"/>
<dbReference type="PROSITE" id="PS50084">
    <property type="entry name" value="KH_TYPE_1"/>
    <property type="match status" value="3"/>
</dbReference>
<dbReference type="RefSeq" id="XP_023376549.1">
    <property type="nucleotide sequence ID" value="XM_023520781.1"/>
</dbReference>
<feature type="domain" description="K Homology" evidence="9">
    <location>
        <begin position="96"/>
        <end position="167"/>
    </location>
</feature>
<dbReference type="GO" id="GO:0003723">
    <property type="term" value="F:RNA binding"/>
    <property type="evidence" value="ECO:0007669"/>
    <property type="project" value="UniProtKB-UniRule"/>
</dbReference>